<dbReference type="PANTHER" id="PTHR43875:SF14">
    <property type="entry name" value="ABC TRANSPORTER ATP-BINDING PROTEIN"/>
    <property type="match status" value="1"/>
</dbReference>
<dbReference type="PROSITE" id="PS50893">
    <property type="entry name" value="ABC_TRANSPORTER_2"/>
    <property type="match status" value="1"/>
</dbReference>
<accession>A0A2W5N7K9</accession>
<dbReference type="GO" id="GO:0055052">
    <property type="term" value="C:ATP-binding cassette (ABC) transporter complex, substrate-binding subunit-containing"/>
    <property type="evidence" value="ECO:0007669"/>
    <property type="project" value="TreeGrafter"/>
</dbReference>
<protein>
    <submittedName>
        <fullName evidence="8">ABC transporter ATP-binding protein</fullName>
    </submittedName>
</protein>
<dbReference type="Proteomes" id="UP000249185">
    <property type="component" value="Unassembled WGS sequence"/>
</dbReference>
<reference evidence="8 9" key="1">
    <citation type="submission" date="2017-08" db="EMBL/GenBank/DDBJ databases">
        <title>Infants hospitalized years apart are colonized by the same room-sourced microbial strains.</title>
        <authorList>
            <person name="Brooks B."/>
            <person name="Olm M.R."/>
            <person name="Firek B.A."/>
            <person name="Baker R."/>
            <person name="Thomas B.C."/>
            <person name="Morowitz M.J."/>
            <person name="Banfield J.F."/>
        </authorList>
    </citation>
    <scope>NUCLEOTIDE SEQUENCE [LARGE SCALE GENOMIC DNA]</scope>
    <source>
        <strain evidence="8">S2_005_002_R2_34</strain>
    </source>
</reference>
<dbReference type="GO" id="GO:0005524">
    <property type="term" value="F:ATP binding"/>
    <property type="evidence" value="ECO:0007669"/>
    <property type="project" value="UniProtKB-KW"/>
</dbReference>
<comment type="caution">
    <text evidence="8">The sequence shown here is derived from an EMBL/GenBank/DDBJ whole genome shotgun (WGS) entry which is preliminary data.</text>
</comment>
<name>A0A2W5N7K9_RHOSU</name>
<dbReference type="InterPro" id="IPR003593">
    <property type="entry name" value="AAA+_ATPase"/>
</dbReference>
<dbReference type="FunFam" id="3.40.50.300:FF:000042">
    <property type="entry name" value="Maltose/maltodextrin ABC transporter, ATP-binding protein"/>
    <property type="match status" value="1"/>
</dbReference>
<dbReference type="CDD" id="cd03259">
    <property type="entry name" value="ABC_Carb_Solutes_like"/>
    <property type="match status" value="1"/>
</dbReference>
<keyword evidence="5 8" id="KW-0067">ATP-binding</keyword>
<dbReference type="InterPro" id="IPR040582">
    <property type="entry name" value="OB_MalK-like"/>
</dbReference>
<dbReference type="Pfam" id="PF00005">
    <property type="entry name" value="ABC_tran"/>
    <property type="match status" value="1"/>
</dbReference>
<organism evidence="8 9">
    <name type="scientific">Rhodovulum sulfidophilum</name>
    <name type="common">Rhodobacter sulfidophilus</name>
    <dbReference type="NCBI Taxonomy" id="35806"/>
    <lineage>
        <taxon>Bacteria</taxon>
        <taxon>Pseudomonadati</taxon>
        <taxon>Pseudomonadota</taxon>
        <taxon>Alphaproteobacteria</taxon>
        <taxon>Rhodobacterales</taxon>
        <taxon>Paracoccaceae</taxon>
        <taxon>Rhodovulum</taxon>
    </lineage>
</organism>
<dbReference type="Gene3D" id="2.40.50.100">
    <property type="match status" value="1"/>
</dbReference>
<keyword evidence="6" id="KW-0472">Membrane</keyword>
<dbReference type="InterPro" id="IPR015853">
    <property type="entry name" value="ABC_transpr_FbpC"/>
</dbReference>
<dbReference type="Gene3D" id="3.40.50.300">
    <property type="entry name" value="P-loop containing nucleotide triphosphate hydrolases"/>
    <property type="match status" value="1"/>
</dbReference>
<evidence type="ECO:0000256" key="4">
    <source>
        <dbReference type="ARBA" id="ARBA00022741"/>
    </source>
</evidence>
<dbReference type="GO" id="GO:0015408">
    <property type="term" value="F:ABC-type ferric iron transporter activity"/>
    <property type="evidence" value="ECO:0007669"/>
    <property type="project" value="InterPro"/>
</dbReference>
<dbReference type="InterPro" id="IPR027417">
    <property type="entry name" value="P-loop_NTPase"/>
</dbReference>
<proteinExistence type="inferred from homology"/>
<dbReference type="InterPro" id="IPR047641">
    <property type="entry name" value="ABC_transpr_MalK/UgpC-like"/>
</dbReference>
<comment type="similarity">
    <text evidence="1">Belongs to the ABC transporter superfamily.</text>
</comment>
<evidence type="ECO:0000256" key="2">
    <source>
        <dbReference type="ARBA" id="ARBA00022448"/>
    </source>
</evidence>
<evidence type="ECO:0000313" key="9">
    <source>
        <dbReference type="Proteomes" id="UP000249185"/>
    </source>
</evidence>
<dbReference type="PANTHER" id="PTHR43875">
    <property type="entry name" value="MALTODEXTRIN IMPORT ATP-BINDING PROTEIN MSMX"/>
    <property type="match status" value="1"/>
</dbReference>
<evidence type="ECO:0000256" key="3">
    <source>
        <dbReference type="ARBA" id="ARBA00022475"/>
    </source>
</evidence>
<gene>
    <name evidence="8" type="ORF">DI556_14290</name>
</gene>
<keyword evidence="2" id="KW-0813">Transport</keyword>
<sequence>MAEITIANLRHSYDGDLSDPSRLALKGVDHVWRDGGAYALLGPSGCGKSSMLNIISGLIRPTAGRVLFDGRNVTDLTPEQRNIAQVFQFPVLYDTMTVEQNLAFPLRNRRMDPARIARRVGEVAEMLDLGPLLRRRASGLGAAEKQKISLGRGLVREDVAAILFDEPLTVIDPQVKFDLRRKLKLVHETLRLTLVYVTHDQSEALTFAEQVVVMSEGEVVQVGTPEELYERPSHTFVGHFIGSPGMNFLPCALEGERIVFDGGHVRAPRGLAAAPGDRLVLGVRPHGLRPAPDEAEAVPATLIDVEDRGAFRIADIAIGGNRLRMRVGERDWLPADGLRVAFRPEATLVYANDRLLESAHA</sequence>
<feature type="domain" description="ABC transporter" evidence="7">
    <location>
        <begin position="4"/>
        <end position="241"/>
    </location>
</feature>
<dbReference type="GO" id="GO:0016887">
    <property type="term" value="F:ATP hydrolysis activity"/>
    <property type="evidence" value="ECO:0007669"/>
    <property type="project" value="InterPro"/>
</dbReference>
<keyword evidence="4" id="KW-0547">Nucleotide-binding</keyword>
<evidence type="ECO:0000256" key="5">
    <source>
        <dbReference type="ARBA" id="ARBA00022840"/>
    </source>
</evidence>
<dbReference type="SUPFAM" id="SSF52540">
    <property type="entry name" value="P-loop containing nucleoside triphosphate hydrolases"/>
    <property type="match status" value="1"/>
</dbReference>
<keyword evidence="3" id="KW-1003">Cell membrane</keyword>
<evidence type="ECO:0000256" key="1">
    <source>
        <dbReference type="ARBA" id="ARBA00005417"/>
    </source>
</evidence>
<evidence type="ECO:0000256" key="6">
    <source>
        <dbReference type="ARBA" id="ARBA00023136"/>
    </source>
</evidence>
<evidence type="ECO:0000259" key="7">
    <source>
        <dbReference type="PROSITE" id="PS50893"/>
    </source>
</evidence>
<dbReference type="SMART" id="SM00382">
    <property type="entry name" value="AAA"/>
    <property type="match status" value="1"/>
</dbReference>
<dbReference type="EMBL" id="QFPW01000012">
    <property type="protein sequence ID" value="PZQ48319.1"/>
    <property type="molecule type" value="Genomic_DNA"/>
</dbReference>
<dbReference type="SUPFAM" id="SSF50331">
    <property type="entry name" value="MOP-like"/>
    <property type="match status" value="1"/>
</dbReference>
<dbReference type="AlphaFoldDB" id="A0A2W5N7K9"/>
<dbReference type="InterPro" id="IPR008995">
    <property type="entry name" value="Mo/tungstate-bd_C_term_dom"/>
</dbReference>
<evidence type="ECO:0000313" key="8">
    <source>
        <dbReference type="EMBL" id="PZQ48319.1"/>
    </source>
</evidence>
<dbReference type="InterPro" id="IPR003439">
    <property type="entry name" value="ABC_transporter-like_ATP-bd"/>
</dbReference>
<dbReference type="Pfam" id="PF17912">
    <property type="entry name" value="OB_MalK"/>
    <property type="match status" value="1"/>
</dbReference>